<sequence length="961" mass="106439">MIWPKHANLLPLLVIDGSGTSRNTAKVSLHTWVRYFYGGPFCYDNEFACARSSRHDMYEIPRQELPDCLYVYESPTESENPWALDEITHLAAYLSYWLCTFAMPFGEESFLRPEVIYPACRLACGCRLALAPAALACIYHSFGTLSAHDQPRDSTTLMATHYISVWAHCLLPGRLPVGEVRDFSIPLIFRFMDEPEGDDEALLSSARDTLGFVPVGAAGKLHFDHSSLHFRPFPSHSEFGQPGWFDPWTQQVVHGITEKCVRLAWLQCTRPGVLVFRRGQTVILEPYYPHRFARNFGYDQRIPSDFEFPQLPRILHGRCIHLQARMWWNLFQQDNVSLLVHTSPSTYRGAVTLKYADWWASHSGNFTQRSGAIRHVEKDYLRRQDRPHFHIRDKYLKKYFPELAIHVINAFQARDKSRKRPLAQVEVEHADSHPVRKKSASKKRARSATLHPPPSYEWWSDFVHACGLPPDAPADALLPPDTFSSDPAKEWIAYLSSVLTSLGPRREAFLVRRARSLGDVWSAVSSGARELGLFPQTVIPRPLESILPSDGATFSPHIAMHVDPASPVHAAPIEPLLSSLLSKDQNVELVPPVSEAQGGHSREDDVDDWDYELDVTDIPILNPNWDPSMENPEDPDFSIPSDDLMTMMEETLPTPDQGAFQDVTAVVEPAATETPLFPSTEGTSDQGNPLSLSAPIALNGEKSEAPAPSHPLLDFSAPHEETGILVEPLPLTSDPVVIGQDVLLPVPDPGETNNNGDDSSVPVPPASNLPAAAKEVEVAIKSSAHASDMENSGMTSPLDGSEPDSSETCMTSGPHSESTEPLSGETQQLSITFEAACDVDEVSSRPSSATSGLDRPLRALEVLEDRLTTLRREAIGTASQISLVRDQHTCLLSTQRKQSARADLLRMLTSYLDRSVAEDKQHSMALAARLLSLEAEQSRIHAAIAALESEADLLRASDVGT</sequence>
<gene>
    <name evidence="3" type="ORF">Taro_041217</name>
</gene>
<feature type="compositionally biased region" description="Basic residues" evidence="1">
    <location>
        <begin position="435"/>
        <end position="446"/>
    </location>
</feature>
<organism evidence="3 4">
    <name type="scientific">Colocasia esculenta</name>
    <name type="common">Wild taro</name>
    <name type="synonym">Arum esculentum</name>
    <dbReference type="NCBI Taxonomy" id="4460"/>
    <lineage>
        <taxon>Eukaryota</taxon>
        <taxon>Viridiplantae</taxon>
        <taxon>Streptophyta</taxon>
        <taxon>Embryophyta</taxon>
        <taxon>Tracheophyta</taxon>
        <taxon>Spermatophyta</taxon>
        <taxon>Magnoliopsida</taxon>
        <taxon>Liliopsida</taxon>
        <taxon>Araceae</taxon>
        <taxon>Aroideae</taxon>
        <taxon>Colocasieae</taxon>
        <taxon>Colocasia</taxon>
    </lineage>
</organism>
<comment type="caution">
    <text evidence="3">The sequence shown here is derived from an EMBL/GenBank/DDBJ whole genome shotgun (WGS) entry which is preliminary data.</text>
</comment>
<feature type="compositionally biased region" description="Polar residues" evidence="1">
    <location>
        <begin position="806"/>
        <end position="825"/>
    </location>
</feature>
<dbReference type="OrthoDB" id="694455at2759"/>
<dbReference type="EMBL" id="NMUH01004102">
    <property type="protein sequence ID" value="MQM08361.1"/>
    <property type="molecule type" value="Genomic_DNA"/>
</dbReference>
<evidence type="ECO:0000313" key="4">
    <source>
        <dbReference type="Proteomes" id="UP000652761"/>
    </source>
</evidence>
<protein>
    <recommendedName>
        <fullName evidence="2">Aminotransferase-like plant mobile domain-containing protein</fullName>
    </recommendedName>
</protein>
<evidence type="ECO:0000259" key="2">
    <source>
        <dbReference type="Pfam" id="PF10536"/>
    </source>
</evidence>
<feature type="region of interest" description="Disordered" evidence="1">
    <location>
        <begin position="422"/>
        <end position="450"/>
    </location>
</feature>
<feature type="region of interest" description="Disordered" evidence="1">
    <location>
        <begin position="784"/>
        <end position="825"/>
    </location>
</feature>
<dbReference type="PANTHER" id="PTHR46033">
    <property type="entry name" value="PROTEIN MAIN-LIKE 2"/>
    <property type="match status" value="1"/>
</dbReference>
<feature type="region of interest" description="Disordered" evidence="1">
    <location>
        <begin position="741"/>
        <end position="767"/>
    </location>
</feature>
<keyword evidence="4" id="KW-1185">Reference proteome</keyword>
<dbReference type="AlphaFoldDB" id="A0A843WST3"/>
<dbReference type="PANTHER" id="PTHR46033:SF65">
    <property type="entry name" value="AMINOTRANSFERASE-LIKE PLANT MOBILE DOMAIN-CONTAINING PROTEIN"/>
    <property type="match status" value="1"/>
</dbReference>
<dbReference type="GO" id="GO:0010073">
    <property type="term" value="P:meristem maintenance"/>
    <property type="evidence" value="ECO:0007669"/>
    <property type="project" value="InterPro"/>
</dbReference>
<dbReference type="Proteomes" id="UP000652761">
    <property type="component" value="Unassembled WGS sequence"/>
</dbReference>
<reference evidence="3" key="1">
    <citation type="submission" date="2017-07" db="EMBL/GenBank/DDBJ databases">
        <title>Taro Niue Genome Assembly and Annotation.</title>
        <authorList>
            <person name="Atibalentja N."/>
            <person name="Keating K."/>
            <person name="Fields C.J."/>
        </authorList>
    </citation>
    <scope>NUCLEOTIDE SEQUENCE</scope>
    <source>
        <strain evidence="3">Niue_2</strain>
        <tissue evidence="3">Leaf</tissue>
    </source>
</reference>
<evidence type="ECO:0000313" key="3">
    <source>
        <dbReference type="EMBL" id="MQM08361.1"/>
    </source>
</evidence>
<dbReference type="InterPro" id="IPR044824">
    <property type="entry name" value="MAIN-like"/>
</dbReference>
<name>A0A843WST3_COLES</name>
<feature type="domain" description="Aminotransferase-like plant mobile" evidence="2">
    <location>
        <begin position="88"/>
        <end position="359"/>
    </location>
</feature>
<evidence type="ECO:0000256" key="1">
    <source>
        <dbReference type="SAM" id="MobiDB-lite"/>
    </source>
</evidence>
<dbReference type="InterPro" id="IPR019557">
    <property type="entry name" value="AminoTfrase-like_pln_mobile"/>
</dbReference>
<accession>A0A843WST3</accession>
<dbReference type="Pfam" id="PF10536">
    <property type="entry name" value="PMD"/>
    <property type="match status" value="1"/>
</dbReference>
<proteinExistence type="predicted"/>